<feature type="region of interest" description="Disordered" evidence="1">
    <location>
        <begin position="480"/>
        <end position="507"/>
    </location>
</feature>
<dbReference type="InterPro" id="IPR014710">
    <property type="entry name" value="RmlC-like_jellyroll"/>
</dbReference>
<dbReference type="SUPFAM" id="SSF51206">
    <property type="entry name" value="cAMP-binding domain-like"/>
    <property type="match status" value="2"/>
</dbReference>
<dbReference type="GO" id="GO:0042391">
    <property type="term" value="P:regulation of membrane potential"/>
    <property type="evidence" value="ECO:0007669"/>
    <property type="project" value="TreeGrafter"/>
</dbReference>
<feature type="region of interest" description="Disordered" evidence="1">
    <location>
        <begin position="427"/>
        <end position="462"/>
    </location>
</feature>
<dbReference type="Proteomes" id="UP000036681">
    <property type="component" value="Unplaced"/>
</dbReference>
<dbReference type="Gene3D" id="2.60.120.10">
    <property type="entry name" value="Jelly Rolls"/>
    <property type="match status" value="2"/>
</dbReference>
<dbReference type="InterPro" id="IPR003949">
    <property type="entry name" value="K_chnl_volt-dep_EAG"/>
</dbReference>
<keyword evidence="3" id="KW-1185">Reference proteome</keyword>
<organism evidence="3 4">
    <name type="scientific">Ascaris lumbricoides</name>
    <name type="common">Giant roundworm</name>
    <dbReference type="NCBI Taxonomy" id="6252"/>
    <lineage>
        <taxon>Eukaryota</taxon>
        <taxon>Metazoa</taxon>
        <taxon>Ecdysozoa</taxon>
        <taxon>Nematoda</taxon>
        <taxon>Chromadorea</taxon>
        <taxon>Rhabditida</taxon>
        <taxon>Spirurina</taxon>
        <taxon>Ascaridomorpha</taxon>
        <taxon>Ascaridoidea</taxon>
        <taxon>Ascarididae</taxon>
        <taxon>Ascaris</taxon>
    </lineage>
</organism>
<feature type="domain" description="Cyclic nucleotide-binding" evidence="2">
    <location>
        <begin position="1"/>
        <end position="91"/>
    </location>
</feature>
<dbReference type="GO" id="GO:0008076">
    <property type="term" value="C:voltage-gated potassium channel complex"/>
    <property type="evidence" value="ECO:0007669"/>
    <property type="project" value="TreeGrafter"/>
</dbReference>
<dbReference type="GO" id="GO:0005249">
    <property type="term" value="F:voltage-gated potassium channel activity"/>
    <property type="evidence" value="ECO:0007669"/>
    <property type="project" value="InterPro"/>
</dbReference>
<accession>A0A0M3IDH5</accession>
<dbReference type="Pfam" id="PF00027">
    <property type="entry name" value="cNMP_binding"/>
    <property type="match status" value="1"/>
</dbReference>
<evidence type="ECO:0000313" key="4">
    <source>
        <dbReference type="WBParaSite" id="ALUE_0001607801-mRNA-1"/>
    </source>
</evidence>
<evidence type="ECO:0000259" key="2">
    <source>
        <dbReference type="PROSITE" id="PS50042"/>
    </source>
</evidence>
<sequence>LVVIRNKFKSNHAAPGDLLYHTGESVDALWFVVSGSLEVIQDEEVVAILGKGDVFGDEFWKQSGTGQSAANVRALTYTDLHMIKKDKLMEVKRCISSIIFEGKGDVFGDEFWKQSGTGQSAANVRALTYTDLHMIKKDKLMEVLDFYKAFANSFARNLVLTYNLTHRVLDFYKAFANSFARNLVLTYNLTHRLKFRKVIDVKREKELDERRKNEKLILSADHPVRKLLFRMRERHGTRIFPSPLFADIEQGIKKLETNRHSSSISLTTDETMGNHVVRGTRDQPGARKPPLLKRATVGDEEILRRAGWTPSDIKREAIRPFSEVVAMFTEMKANFEALNERIRGIEQISTRLLSIEKLLVGLHNFYRVVNLQEVVAMFTEMKANFEALNERIRGIEQISTRLLSIEKLLVGLHNFYRGCFINRSGTASSSAEPHANDDPVAVRHPTWSGSSMRIQPPTHPPCVPPLRQLDVESAWEETLPPNAVPQIHIDSDSMRNSASSPPERKRI</sequence>
<dbReference type="AlphaFoldDB" id="A0A0M3IDH5"/>
<name>A0A0M3IDH5_ASCLU</name>
<evidence type="ECO:0000313" key="3">
    <source>
        <dbReference type="Proteomes" id="UP000036681"/>
    </source>
</evidence>
<reference evidence="4" key="1">
    <citation type="submission" date="2017-02" db="UniProtKB">
        <authorList>
            <consortium name="WormBaseParasite"/>
        </authorList>
    </citation>
    <scope>IDENTIFICATION</scope>
</reference>
<dbReference type="CDD" id="cd00038">
    <property type="entry name" value="CAP_ED"/>
    <property type="match status" value="1"/>
</dbReference>
<dbReference type="InterPro" id="IPR018490">
    <property type="entry name" value="cNMP-bd_dom_sf"/>
</dbReference>
<dbReference type="PROSITE" id="PS50042">
    <property type="entry name" value="CNMP_BINDING_3"/>
    <property type="match status" value="1"/>
</dbReference>
<dbReference type="InterPro" id="IPR000595">
    <property type="entry name" value="cNMP-bd_dom"/>
</dbReference>
<protein>
    <submittedName>
        <fullName evidence="4">Cyclic nucleotide-binding domain-containing protein</fullName>
    </submittedName>
</protein>
<dbReference type="PANTHER" id="PTHR10217">
    <property type="entry name" value="VOLTAGE AND LIGAND GATED POTASSIUM CHANNEL"/>
    <property type="match status" value="1"/>
</dbReference>
<proteinExistence type="predicted"/>
<dbReference type="PRINTS" id="PR01464">
    <property type="entry name" value="EAGCHANNEL"/>
</dbReference>
<dbReference type="PANTHER" id="PTHR10217:SF435">
    <property type="entry name" value="POTASSIUM VOLTAGE-GATED CHANNEL PROTEIN EAG"/>
    <property type="match status" value="1"/>
</dbReference>
<dbReference type="WBParaSite" id="ALUE_0001607801-mRNA-1">
    <property type="protein sequence ID" value="ALUE_0001607801-mRNA-1"/>
    <property type="gene ID" value="ALUE_0001607801"/>
</dbReference>
<dbReference type="InterPro" id="IPR050818">
    <property type="entry name" value="KCNH_animal-type"/>
</dbReference>
<evidence type="ECO:0000256" key="1">
    <source>
        <dbReference type="SAM" id="MobiDB-lite"/>
    </source>
</evidence>